<evidence type="ECO:0000256" key="9">
    <source>
        <dbReference type="ARBA" id="ARBA00022840"/>
    </source>
</evidence>
<protein>
    <recommendedName>
        <fullName evidence="4 13">Pyruvate kinase</fullName>
        <ecNumber evidence="4 13">2.7.1.40</ecNumber>
    </recommendedName>
</protein>
<keyword evidence="7" id="KW-0547">Nucleotide-binding</keyword>
<keyword evidence="9" id="KW-0067">ATP-binding</keyword>
<evidence type="ECO:0000256" key="10">
    <source>
        <dbReference type="ARBA" id="ARBA00022842"/>
    </source>
</evidence>
<dbReference type="GO" id="GO:0030955">
    <property type="term" value="F:potassium ion binding"/>
    <property type="evidence" value="ECO:0007669"/>
    <property type="project" value="InterPro"/>
</dbReference>
<evidence type="ECO:0000256" key="3">
    <source>
        <dbReference type="ARBA" id="ARBA00008663"/>
    </source>
</evidence>
<dbReference type="InterPro" id="IPR040442">
    <property type="entry name" value="Pyrv_kinase-like_dom_sf"/>
</dbReference>
<dbReference type="GO" id="GO:0004743">
    <property type="term" value="F:pyruvate kinase activity"/>
    <property type="evidence" value="ECO:0007669"/>
    <property type="project" value="UniProtKB-EC"/>
</dbReference>
<organism evidence="16 17">
    <name type="scientific">Brassicogethes aeneus</name>
    <name type="common">Rape pollen beetle</name>
    <name type="synonym">Meligethes aeneus</name>
    <dbReference type="NCBI Taxonomy" id="1431903"/>
    <lineage>
        <taxon>Eukaryota</taxon>
        <taxon>Metazoa</taxon>
        <taxon>Ecdysozoa</taxon>
        <taxon>Arthropoda</taxon>
        <taxon>Hexapoda</taxon>
        <taxon>Insecta</taxon>
        <taxon>Pterygota</taxon>
        <taxon>Neoptera</taxon>
        <taxon>Endopterygota</taxon>
        <taxon>Coleoptera</taxon>
        <taxon>Polyphaga</taxon>
        <taxon>Cucujiformia</taxon>
        <taxon>Nitidulidae</taxon>
        <taxon>Meligethinae</taxon>
        <taxon>Brassicogethes</taxon>
    </lineage>
</organism>
<comment type="catalytic activity">
    <reaction evidence="13">
        <text>pyruvate + ATP = phosphoenolpyruvate + ADP + H(+)</text>
        <dbReference type="Rhea" id="RHEA:18157"/>
        <dbReference type="ChEBI" id="CHEBI:15361"/>
        <dbReference type="ChEBI" id="CHEBI:15378"/>
        <dbReference type="ChEBI" id="CHEBI:30616"/>
        <dbReference type="ChEBI" id="CHEBI:58702"/>
        <dbReference type="ChEBI" id="CHEBI:456216"/>
        <dbReference type="EC" id="2.7.1.40"/>
    </reaction>
</comment>
<feature type="domain" description="Pyruvate kinase C-terminal" evidence="15">
    <location>
        <begin position="417"/>
        <end position="532"/>
    </location>
</feature>
<keyword evidence="5 13" id="KW-0808">Transferase</keyword>
<feature type="domain" description="Pyruvate kinase barrel" evidence="14">
    <location>
        <begin position="54"/>
        <end position="376"/>
    </location>
</feature>
<dbReference type="InterPro" id="IPR015813">
    <property type="entry name" value="Pyrv/PenolPyrv_kinase-like_dom"/>
</dbReference>
<dbReference type="Pfam" id="PF02887">
    <property type="entry name" value="PK_C"/>
    <property type="match status" value="1"/>
</dbReference>
<evidence type="ECO:0000256" key="11">
    <source>
        <dbReference type="ARBA" id="ARBA00023152"/>
    </source>
</evidence>
<dbReference type="InterPro" id="IPR015793">
    <property type="entry name" value="Pyrv_Knase_brl"/>
</dbReference>
<evidence type="ECO:0000256" key="7">
    <source>
        <dbReference type="ARBA" id="ARBA00022741"/>
    </source>
</evidence>
<proteinExistence type="inferred from homology"/>
<evidence type="ECO:0000259" key="14">
    <source>
        <dbReference type="Pfam" id="PF00224"/>
    </source>
</evidence>
<dbReference type="InterPro" id="IPR036918">
    <property type="entry name" value="Pyrv_Knase_C_sf"/>
</dbReference>
<dbReference type="GO" id="GO:0000287">
    <property type="term" value="F:magnesium ion binding"/>
    <property type="evidence" value="ECO:0007669"/>
    <property type="project" value="InterPro"/>
</dbReference>
<dbReference type="Proteomes" id="UP001154078">
    <property type="component" value="Chromosome 9"/>
</dbReference>
<dbReference type="EMBL" id="OV121140">
    <property type="protein sequence ID" value="CAH0564869.1"/>
    <property type="molecule type" value="Genomic_DNA"/>
</dbReference>
<dbReference type="InterPro" id="IPR001697">
    <property type="entry name" value="Pyr_Knase"/>
</dbReference>
<evidence type="ECO:0000259" key="15">
    <source>
        <dbReference type="Pfam" id="PF02887"/>
    </source>
</evidence>
<sequence length="554" mass="62597">MYNNYDVCPQLPWMVDFHATDPSKHKNQLAAAFAPKALQHLALLDCQAKPSKFKATKILATITNVAQCNTIESLCQSGLSGVRMVFEKFETWKEKRLAEEMVSKVKVVNENYSKKIGRVNPLVVMMDIPCPKIHIGTKREEFKRDALIEKMCTTILKNDPGNHKKYSIVSNRTTDEKLASSVEPEYQVKFDDRLVPYSTIKIVESVVDCIVQDAADIFLEEPTNVPDQEMNEFTVEGEQMIKFASKNNIDVVILSKVQTKRNVTNTKKLLHCNKAEHILIIPKIDNAIALDNFDEILEESDGICLDCGQLMLEIPREKVFLAQKSIVAKCQNKRGKVVIVTTEVVDHKSFSKSEICDLANSIIEAIDGLLLSDEATTVNSIKNLTKLCKEAEPAIYHKQLFNDLTDELSLVEPIYSLVMSTVNLSLKCNASAIILTTSSGRTAKLLSMFRPRCPIVAITRHRRVCRQLQLFRSVHPVLYTKQYQGDWLAEIDDRLQLGVTYGKLNRFIYGEDVVVTVSPVRPDSGFTNNVRVFFASYFDDSNRVSKGSLYSIKR</sequence>
<comment type="cofactor">
    <cofactor evidence="1">
        <name>K(+)</name>
        <dbReference type="ChEBI" id="CHEBI:29103"/>
    </cofactor>
</comment>
<evidence type="ECO:0000256" key="12">
    <source>
        <dbReference type="ARBA" id="ARBA00023317"/>
    </source>
</evidence>
<dbReference type="InterPro" id="IPR015795">
    <property type="entry name" value="Pyrv_Knase_C"/>
</dbReference>
<evidence type="ECO:0000256" key="4">
    <source>
        <dbReference type="ARBA" id="ARBA00012142"/>
    </source>
</evidence>
<evidence type="ECO:0000256" key="5">
    <source>
        <dbReference type="ARBA" id="ARBA00022679"/>
    </source>
</evidence>
<dbReference type="GO" id="GO:0005524">
    <property type="term" value="F:ATP binding"/>
    <property type="evidence" value="ECO:0007669"/>
    <property type="project" value="UniProtKB-KW"/>
</dbReference>
<dbReference type="GO" id="GO:0016301">
    <property type="term" value="F:kinase activity"/>
    <property type="evidence" value="ECO:0007669"/>
    <property type="project" value="UniProtKB-KW"/>
</dbReference>
<dbReference type="Pfam" id="PF00224">
    <property type="entry name" value="PK"/>
    <property type="match status" value="1"/>
</dbReference>
<keyword evidence="17" id="KW-1185">Reference proteome</keyword>
<evidence type="ECO:0000313" key="16">
    <source>
        <dbReference type="EMBL" id="CAH0564869.1"/>
    </source>
</evidence>
<dbReference type="SUPFAM" id="SSF51621">
    <property type="entry name" value="Phosphoenolpyruvate/pyruvate domain"/>
    <property type="match status" value="1"/>
</dbReference>
<accession>A0A9P0FS59</accession>
<dbReference type="Gene3D" id="3.40.1380.20">
    <property type="entry name" value="Pyruvate kinase, C-terminal domain"/>
    <property type="match status" value="1"/>
</dbReference>
<dbReference type="EC" id="2.7.1.40" evidence="4 13"/>
<dbReference type="Gene3D" id="3.20.20.60">
    <property type="entry name" value="Phosphoenolpyruvate-binding domains"/>
    <property type="match status" value="1"/>
</dbReference>
<evidence type="ECO:0000256" key="8">
    <source>
        <dbReference type="ARBA" id="ARBA00022777"/>
    </source>
</evidence>
<keyword evidence="11 13" id="KW-0324">Glycolysis</keyword>
<comment type="pathway">
    <text evidence="2 13">Carbohydrate degradation; glycolysis; pyruvate from D-glyceraldehyde 3-phosphate: step 5/5.</text>
</comment>
<evidence type="ECO:0000256" key="13">
    <source>
        <dbReference type="RuleBase" id="RU000504"/>
    </source>
</evidence>
<evidence type="ECO:0000256" key="1">
    <source>
        <dbReference type="ARBA" id="ARBA00001958"/>
    </source>
</evidence>
<dbReference type="OrthoDB" id="108365at2759"/>
<dbReference type="InterPro" id="IPR015806">
    <property type="entry name" value="Pyrv_Knase_insert_dom_sf"/>
</dbReference>
<keyword evidence="12" id="KW-0670">Pyruvate</keyword>
<reference evidence="16" key="1">
    <citation type="submission" date="2021-12" db="EMBL/GenBank/DDBJ databases">
        <authorList>
            <person name="King R."/>
        </authorList>
    </citation>
    <scope>NUCLEOTIDE SEQUENCE</scope>
</reference>
<dbReference type="AlphaFoldDB" id="A0A9P0FS59"/>
<evidence type="ECO:0000256" key="2">
    <source>
        <dbReference type="ARBA" id="ARBA00004997"/>
    </source>
</evidence>
<name>A0A9P0FS59_BRAAE</name>
<keyword evidence="8 13" id="KW-0418">Kinase</keyword>
<comment type="similarity">
    <text evidence="3 13">Belongs to the pyruvate kinase family.</text>
</comment>
<gene>
    <name evidence="16" type="ORF">MELIAE_LOCUS13316</name>
</gene>
<evidence type="ECO:0000256" key="6">
    <source>
        <dbReference type="ARBA" id="ARBA00022723"/>
    </source>
</evidence>
<evidence type="ECO:0000313" key="17">
    <source>
        <dbReference type="Proteomes" id="UP001154078"/>
    </source>
</evidence>
<dbReference type="PRINTS" id="PR01050">
    <property type="entry name" value="PYRUVTKNASE"/>
</dbReference>
<dbReference type="PANTHER" id="PTHR11817">
    <property type="entry name" value="PYRUVATE KINASE"/>
    <property type="match status" value="1"/>
</dbReference>
<keyword evidence="10 13" id="KW-0460">Magnesium</keyword>
<keyword evidence="6" id="KW-0479">Metal-binding</keyword>
<dbReference type="SUPFAM" id="SSF52935">
    <property type="entry name" value="PK C-terminal domain-like"/>
    <property type="match status" value="1"/>
</dbReference>
<dbReference type="Gene3D" id="2.40.33.10">
    <property type="entry name" value="PK beta-barrel domain-like"/>
    <property type="match status" value="1"/>
</dbReference>